<sequence>MKRKVILIDTAEFQSNLPIALPSIIDFTDIESVVFVVKANAEFGGIEYLGAYLASEIFVDYTKIPLAQTIKINAYGVVPLEEAMKRNLQNGYQYTDDVPDEHKRIYSATPTTITFA</sequence>
<dbReference type="EMBL" id="MZ443788">
    <property type="protein sequence ID" value="QZE60170.1"/>
    <property type="molecule type" value="Genomic_DNA"/>
</dbReference>
<name>A0AAE7XQU2_9CAUD</name>
<proteinExistence type="predicted"/>
<keyword evidence="2" id="KW-1185">Reference proteome</keyword>
<evidence type="ECO:0000313" key="2">
    <source>
        <dbReference type="Proteomes" id="UP000827806"/>
    </source>
</evidence>
<accession>A0AAE7XQU2</accession>
<organism evidence="1 2">
    <name type="scientific">Erwinia phage pEa_SNUABM_35</name>
    <dbReference type="NCBI Taxonomy" id="2869557"/>
    <lineage>
        <taxon>Viruses</taxon>
        <taxon>Duplodnaviria</taxon>
        <taxon>Heunggongvirae</taxon>
        <taxon>Uroviricota</taxon>
        <taxon>Caudoviricetes</taxon>
        <taxon>Alexandravirus</taxon>
        <taxon>Alexandravirus SNUABM35</taxon>
    </lineage>
</organism>
<evidence type="ECO:0000313" key="1">
    <source>
        <dbReference type="EMBL" id="QZE60170.1"/>
    </source>
</evidence>
<reference evidence="1 2" key="1">
    <citation type="submission" date="2021-06" db="EMBL/GenBank/DDBJ databases">
        <title>Complete genome sequence of Erwinia phage pEa_SNUABM_35.</title>
        <authorList>
            <person name="Kim S.G."/>
            <person name="Park S.C."/>
        </authorList>
    </citation>
    <scope>NUCLEOTIDE SEQUENCE [LARGE SCALE GENOMIC DNA]</scope>
</reference>
<gene>
    <name evidence="1" type="ORF">pEaSNUABM35_00253</name>
</gene>
<protein>
    <submittedName>
        <fullName evidence="1">Uncharacterized protein</fullName>
    </submittedName>
</protein>
<dbReference type="Proteomes" id="UP000827806">
    <property type="component" value="Segment"/>
</dbReference>